<evidence type="ECO:0000256" key="10">
    <source>
        <dbReference type="HAMAP-Rule" id="MF_00379"/>
    </source>
</evidence>
<evidence type="ECO:0000256" key="6">
    <source>
        <dbReference type="ARBA" id="ARBA00022801"/>
    </source>
</evidence>
<dbReference type="InterPro" id="IPR027266">
    <property type="entry name" value="TrmE/GcvT-like"/>
</dbReference>
<keyword evidence="14" id="KW-1185">Reference proteome</keyword>
<keyword evidence="4 10" id="KW-0479">Metal-binding</keyword>
<feature type="binding site" evidence="10">
    <location>
        <position position="253"/>
    </location>
    <ligand>
        <name>Mg(2+)</name>
        <dbReference type="ChEBI" id="CHEBI:18420"/>
    </ligand>
</feature>
<dbReference type="InterPro" id="IPR004520">
    <property type="entry name" value="GTPase_MnmE"/>
</dbReference>
<dbReference type="InterPro" id="IPR031168">
    <property type="entry name" value="G_TrmE"/>
</dbReference>
<feature type="binding site" evidence="10">
    <location>
        <position position="82"/>
    </location>
    <ligand>
        <name>(6S)-5-formyl-5,6,7,8-tetrahydrofolate</name>
        <dbReference type="ChEBI" id="CHEBI:57457"/>
    </ligand>
</feature>
<comment type="subcellular location">
    <subcellularLocation>
        <location evidence="10">Cytoplasm</location>
    </subcellularLocation>
</comment>
<feature type="domain" description="TrmE-type G" evidence="12">
    <location>
        <begin position="218"/>
        <end position="372"/>
    </location>
</feature>
<dbReference type="InterPro" id="IPR027368">
    <property type="entry name" value="MnmE_dom2"/>
</dbReference>
<dbReference type="RefSeq" id="WP_166272244.1">
    <property type="nucleotide sequence ID" value="NZ_CP048029.1"/>
</dbReference>
<dbReference type="NCBIfam" id="TIGR00450">
    <property type="entry name" value="mnmE_trmE_thdF"/>
    <property type="match status" value="1"/>
</dbReference>
<evidence type="ECO:0000256" key="8">
    <source>
        <dbReference type="ARBA" id="ARBA00022958"/>
    </source>
</evidence>
<gene>
    <name evidence="10 13" type="primary">mnmE</name>
    <name evidence="10" type="synonym">trmE</name>
    <name evidence="13" type="ORF">GWK36_14580</name>
</gene>
<feature type="binding site" evidence="10">
    <location>
        <position position="252"/>
    </location>
    <ligand>
        <name>K(+)</name>
        <dbReference type="ChEBI" id="CHEBI:29103"/>
    </ligand>
</feature>
<feature type="binding site" evidence="10">
    <location>
        <position position="228"/>
    </location>
    <ligand>
        <name>K(+)</name>
        <dbReference type="ChEBI" id="CHEBI:29103"/>
    </ligand>
</feature>
<name>A0A6G7VGL1_9GAMM</name>
<dbReference type="GO" id="GO:0030488">
    <property type="term" value="P:tRNA methylation"/>
    <property type="evidence" value="ECO:0007669"/>
    <property type="project" value="TreeGrafter"/>
</dbReference>
<dbReference type="PROSITE" id="PS51709">
    <property type="entry name" value="G_TRME"/>
    <property type="match status" value="1"/>
</dbReference>
<feature type="binding site" evidence="10">
    <location>
        <begin position="272"/>
        <end position="275"/>
    </location>
    <ligand>
        <name>GTP</name>
        <dbReference type="ChEBI" id="CHEBI:37565"/>
    </ligand>
</feature>
<dbReference type="FunFam" id="3.30.1360.120:FF:000001">
    <property type="entry name" value="tRNA modification GTPase MnmE"/>
    <property type="match status" value="1"/>
</dbReference>
<feature type="binding site" evidence="10">
    <location>
        <position position="25"/>
    </location>
    <ligand>
        <name>(6S)-5-formyl-5,6,7,8-tetrahydrofolate</name>
        <dbReference type="ChEBI" id="CHEBI:57457"/>
    </ligand>
</feature>
<evidence type="ECO:0000256" key="5">
    <source>
        <dbReference type="ARBA" id="ARBA00022741"/>
    </source>
</evidence>
<dbReference type="GO" id="GO:0003924">
    <property type="term" value="F:GTPase activity"/>
    <property type="evidence" value="ECO:0007669"/>
    <property type="project" value="UniProtKB-UniRule"/>
</dbReference>
<feature type="binding site" evidence="10">
    <location>
        <begin position="247"/>
        <end position="253"/>
    </location>
    <ligand>
        <name>GTP</name>
        <dbReference type="ChEBI" id="CHEBI:37565"/>
    </ligand>
</feature>
<dbReference type="InterPro" id="IPR027417">
    <property type="entry name" value="P-loop_NTPase"/>
</dbReference>
<keyword evidence="2 10" id="KW-0963">Cytoplasm</keyword>
<keyword evidence="9 10" id="KW-0342">GTP-binding</keyword>
<proteinExistence type="inferred from homology"/>
<dbReference type="EMBL" id="CP048029">
    <property type="protein sequence ID" value="QIK39016.1"/>
    <property type="molecule type" value="Genomic_DNA"/>
</dbReference>
<comment type="function">
    <text evidence="10">Exhibits a very high intrinsic GTPase hydrolysis rate. Involved in the addition of a carboxymethylaminomethyl (cmnm) group at the wobble position (U34) of certain tRNAs, forming tRNA-cmnm(5)s(2)U34.</text>
</comment>
<keyword evidence="8 10" id="KW-0630">Potassium</keyword>
<accession>A0A6G7VGL1</accession>
<dbReference type="Gene3D" id="3.30.1360.120">
    <property type="entry name" value="Probable tRNA modification gtpase trme, domain 1"/>
    <property type="match status" value="1"/>
</dbReference>
<dbReference type="Gene3D" id="1.20.120.430">
    <property type="entry name" value="tRNA modification GTPase MnmE domain 2"/>
    <property type="match status" value="1"/>
</dbReference>
<dbReference type="HAMAP" id="MF_00379">
    <property type="entry name" value="GTPase_MnmE"/>
    <property type="match status" value="1"/>
</dbReference>
<evidence type="ECO:0000256" key="9">
    <source>
        <dbReference type="ARBA" id="ARBA00023134"/>
    </source>
</evidence>
<dbReference type="CDD" id="cd04164">
    <property type="entry name" value="trmE"/>
    <property type="match status" value="1"/>
</dbReference>
<keyword evidence="3 10" id="KW-0819">tRNA processing</keyword>
<evidence type="ECO:0000256" key="11">
    <source>
        <dbReference type="RuleBase" id="RU003313"/>
    </source>
</evidence>
<comment type="caution">
    <text evidence="10">Lacks conserved residue(s) required for the propagation of feature annotation.</text>
</comment>
<feature type="binding site" evidence="10">
    <location>
        <position position="449"/>
    </location>
    <ligand>
        <name>(6S)-5-formyl-5,6,7,8-tetrahydrofolate</name>
        <dbReference type="ChEBI" id="CHEBI:57457"/>
    </ligand>
</feature>
<dbReference type="Pfam" id="PF12631">
    <property type="entry name" value="MnmE_helical"/>
    <property type="match status" value="1"/>
</dbReference>
<dbReference type="InterPro" id="IPR005225">
    <property type="entry name" value="Small_GTP-bd"/>
</dbReference>
<evidence type="ECO:0000256" key="2">
    <source>
        <dbReference type="ARBA" id="ARBA00022490"/>
    </source>
</evidence>
<keyword evidence="6 10" id="KW-0378">Hydrolase</keyword>
<feature type="binding site" evidence="10">
    <location>
        <position position="247"/>
    </location>
    <ligand>
        <name>K(+)</name>
        <dbReference type="ChEBI" id="CHEBI:29103"/>
    </ligand>
</feature>
<comment type="similarity">
    <text evidence="1 10 11">Belongs to the TRAFAC class TrmE-Era-EngA-EngB-Septin-like GTPase superfamily. TrmE GTPase family.</text>
</comment>
<dbReference type="InterPro" id="IPR025867">
    <property type="entry name" value="MnmE_helical"/>
</dbReference>
<evidence type="ECO:0000256" key="3">
    <source>
        <dbReference type="ARBA" id="ARBA00022694"/>
    </source>
</evidence>
<dbReference type="KEGG" id="cjap:GWK36_14580"/>
<evidence type="ECO:0000259" key="12">
    <source>
        <dbReference type="PROSITE" id="PS51709"/>
    </source>
</evidence>
<reference evidence="14" key="1">
    <citation type="submission" date="2020-01" db="EMBL/GenBank/DDBJ databases">
        <title>Caldichromatium gen. nov., sp. nov., a thermophilic purple sulfur bacterium member of the family Chromatiaceae isolated from Nakabusa hot spring, Japan.</title>
        <authorList>
            <person name="Saini M.K."/>
            <person name="Hanada S."/>
            <person name="Tank M."/>
        </authorList>
    </citation>
    <scope>NUCLEOTIDE SEQUENCE [LARGE SCALE GENOMIC DNA]</scope>
    <source>
        <strain evidence="14">No.7</strain>
    </source>
</reference>
<dbReference type="SUPFAM" id="SSF116878">
    <property type="entry name" value="TrmE connector domain"/>
    <property type="match status" value="1"/>
</dbReference>
<dbReference type="InterPro" id="IPR018948">
    <property type="entry name" value="GTP-bd_TrmE_N"/>
</dbReference>
<evidence type="ECO:0000313" key="13">
    <source>
        <dbReference type="EMBL" id="QIK39016.1"/>
    </source>
</evidence>
<organism evidence="13 14">
    <name type="scientific">Caldichromatium japonicum</name>
    <dbReference type="NCBI Taxonomy" id="2699430"/>
    <lineage>
        <taxon>Bacteria</taxon>
        <taxon>Pseudomonadati</taxon>
        <taxon>Pseudomonadota</taxon>
        <taxon>Gammaproteobacteria</taxon>
        <taxon>Chromatiales</taxon>
        <taxon>Chromatiaceae</taxon>
        <taxon>Caldichromatium</taxon>
    </lineage>
</organism>
<dbReference type="EC" id="3.6.-.-" evidence="10"/>
<dbReference type="AlphaFoldDB" id="A0A6G7VGL1"/>
<dbReference type="GO" id="GO:0005525">
    <property type="term" value="F:GTP binding"/>
    <property type="evidence" value="ECO:0007669"/>
    <property type="project" value="UniProtKB-UniRule"/>
</dbReference>
<dbReference type="PANTHER" id="PTHR42714:SF2">
    <property type="entry name" value="TRNA MODIFICATION GTPASE GTPBP3, MITOCHONDRIAL"/>
    <property type="match status" value="1"/>
</dbReference>
<evidence type="ECO:0000256" key="4">
    <source>
        <dbReference type="ARBA" id="ARBA00022723"/>
    </source>
</evidence>
<dbReference type="GO" id="GO:0005829">
    <property type="term" value="C:cytosol"/>
    <property type="evidence" value="ECO:0007669"/>
    <property type="project" value="TreeGrafter"/>
</dbReference>
<dbReference type="InterPro" id="IPR006073">
    <property type="entry name" value="GTP-bd"/>
</dbReference>
<protein>
    <recommendedName>
        <fullName evidence="10">tRNA modification GTPase MnmE</fullName>
        <ecNumber evidence="10">3.6.-.-</ecNumber>
    </recommendedName>
</protein>
<evidence type="ECO:0000256" key="7">
    <source>
        <dbReference type="ARBA" id="ARBA00022842"/>
    </source>
</evidence>
<feature type="binding site" evidence="10">
    <location>
        <position position="249"/>
    </location>
    <ligand>
        <name>K(+)</name>
        <dbReference type="ChEBI" id="CHEBI:29103"/>
    </ligand>
</feature>
<dbReference type="NCBIfam" id="NF003661">
    <property type="entry name" value="PRK05291.1-3"/>
    <property type="match status" value="1"/>
</dbReference>
<dbReference type="GO" id="GO:0046872">
    <property type="term" value="F:metal ion binding"/>
    <property type="evidence" value="ECO:0007669"/>
    <property type="project" value="UniProtKB-KW"/>
</dbReference>
<dbReference type="Gene3D" id="3.40.50.300">
    <property type="entry name" value="P-loop containing nucleotide triphosphate hydrolases"/>
    <property type="match status" value="1"/>
</dbReference>
<keyword evidence="7 10" id="KW-0460">Magnesium</keyword>
<feature type="binding site" evidence="10">
    <location>
        <begin position="228"/>
        <end position="233"/>
    </location>
    <ligand>
        <name>GTP</name>
        <dbReference type="ChEBI" id="CHEBI:37565"/>
    </ligand>
</feature>
<sequence length="449" mass="47772">MGLRAGDTIAAIATPSGVGGVGIIRVSGPAVRQIAEALIGRLPRPRYATLSTFSAADGSPIDQGLALYFPAPHSYTGEDVLELHGHGGPVVMDLLLHRCLEFGARLARPGEFTERAFLNGKLDLTQAEAVADLIESSTALAARLAARSLQGVFSQHIQALVEGLIELRVHLEATLDFPDEELDLADERAQVADGLSALIAQLDRLLAEAYEGQRIREGLNVAIAGAPNVGKSSLLNALCGSEAAIVTDIPGTTRDLLRFDIQIEGLPIHIIDTAGLRHTQDPVEREGVRRAQEAVQQADLVLWVYDAARGLDEGVCPSLAPRVPLIRVRNKIDLLGESPGIKAEGEEVEVALSVKTGGGLELLKAQIKHQVGLSPHPEGAFSARRRHLDALRRAKGSLLAASEHLAAGQSPELVAEELRAAQQSLGEITGKFSSEDLLDRIFASFCIGK</sequence>
<feature type="binding site" evidence="10">
    <location>
        <position position="232"/>
    </location>
    <ligand>
        <name>Mg(2+)</name>
        <dbReference type="ChEBI" id="CHEBI:18420"/>
    </ligand>
</feature>
<dbReference type="CDD" id="cd14858">
    <property type="entry name" value="TrmE_N"/>
    <property type="match status" value="1"/>
</dbReference>
<feature type="binding site" evidence="10">
    <location>
        <position position="121"/>
    </location>
    <ligand>
        <name>(6S)-5-formyl-5,6,7,8-tetrahydrofolate</name>
        <dbReference type="ChEBI" id="CHEBI:57457"/>
    </ligand>
</feature>
<evidence type="ECO:0000256" key="1">
    <source>
        <dbReference type="ARBA" id="ARBA00011043"/>
    </source>
</evidence>
<keyword evidence="5 10" id="KW-0547">Nucleotide-binding</keyword>
<dbReference type="NCBIfam" id="TIGR00231">
    <property type="entry name" value="small_GTP"/>
    <property type="match status" value="1"/>
</dbReference>
<comment type="subunit">
    <text evidence="10">Homodimer. Heterotetramer of two MnmE and two MnmG subunits.</text>
</comment>
<dbReference type="Proteomes" id="UP000502699">
    <property type="component" value="Chromosome"/>
</dbReference>
<evidence type="ECO:0000313" key="14">
    <source>
        <dbReference type="Proteomes" id="UP000502699"/>
    </source>
</evidence>
<dbReference type="SUPFAM" id="SSF52540">
    <property type="entry name" value="P-loop containing nucleoside triphosphate hydrolases"/>
    <property type="match status" value="1"/>
</dbReference>
<comment type="cofactor">
    <cofactor evidence="10">
        <name>K(+)</name>
        <dbReference type="ChEBI" id="CHEBI:29103"/>
    </cofactor>
    <text evidence="10">Binds 1 potassium ion per subunit.</text>
</comment>
<dbReference type="GO" id="GO:0002098">
    <property type="term" value="P:tRNA wobble uridine modification"/>
    <property type="evidence" value="ECO:0007669"/>
    <property type="project" value="TreeGrafter"/>
</dbReference>
<dbReference type="PANTHER" id="PTHR42714">
    <property type="entry name" value="TRNA MODIFICATION GTPASE GTPBP3"/>
    <property type="match status" value="1"/>
</dbReference>
<dbReference type="Pfam" id="PF10396">
    <property type="entry name" value="TrmE_N"/>
    <property type="match status" value="1"/>
</dbReference>
<dbReference type="Pfam" id="PF01926">
    <property type="entry name" value="MMR_HSR1"/>
    <property type="match status" value="1"/>
</dbReference>